<feature type="domain" description="3-hydroxyacyl-CoA dehydrogenase C-terminal" evidence="5">
    <location>
        <begin position="494"/>
        <end position="578"/>
    </location>
</feature>
<feature type="region of interest" description="Disordered" evidence="4">
    <location>
        <begin position="1"/>
        <end position="47"/>
    </location>
</feature>
<dbReference type="EMBL" id="JAATEN010000001">
    <property type="protein sequence ID" value="NJP99281.1"/>
    <property type="molecule type" value="Genomic_DNA"/>
</dbReference>
<keyword evidence="9" id="KW-1185">Reference proteome</keyword>
<dbReference type="Pfam" id="PF18321">
    <property type="entry name" value="3HCDH_RFF"/>
    <property type="match status" value="1"/>
</dbReference>
<organism evidence="8 9">
    <name type="scientific">Streptomyces zingiberis</name>
    <dbReference type="NCBI Taxonomy" id="2053010"/>
    <lineage>
        <taxon>Bacteria</taxon>
        <taxon>Bacillati</taxon>
        <taxon>Actinomycetota</taxon>
        <taxon>Actinomycetes</taxon>
        <taxon>Kitasatosporales</taxon>
        <taxon>Streptomycetaceae</taxon>
        <taxon>Streptomyces</taxon>
    </lineage>
</organism>
<dbReference type="Gene3D" id="1.10.1040.10">
    <property type="entry name" value="N-(1-d-carboxylethyl)-l-norvaline Dehydrogenase, domain 2"/>
    <property type="match status" value="1"/>
</dbReference>
<gene>
    <name evidence="8" type="ORF">HCK00_01600</name>
</gene>
<evidence type="ECO:0000256" key="2">
    <source>
        <dbReference type="ARBA" id="ARBA00009463"/>
    </source>
</evidence>
<dbReference type="InterPro" id="IPR008927">
    <property type="entry name" value="6-PGluconate_DH-like_C_sf"/>
</dbReference>
<dbReference type="Gene3D" id="3.40.50.720">
    <property type="entry name" value="NAD(P)-binding Rossmann-like Domain"/>
    <property type="match status" value="1"/>
</dbReference>
<evidence type="ECO:0000313" key="8">
    <source>
        <dbReference type="EMBL" id="NJP99281.1"/>
    </source>
</evidence>
<dbReference type="Pfam" id="PF02737">
    <property type="entry name" value="3HCDH_N"/>
    <property type="match status" value="1"/>
</dbReference>
<sequence length="583" mass="59200">MAPADPPPTAPRRPTAAPASTATGAPPAPATAPAPGASGPSPLPPESVVAVAGTGTMGRGIAQVALVAGHPVLLYDAVPGRAAEAARAVAARLDRLVEKGRLTPGARDAARARLGPVAGLPELAGAALVVEAIAEDAEAKRALFAEVEKVVGEDCLLATNTSSLPVTAVASALRHPGRLVGLHFFNPAPLLPLVEVVSGFATGERVAARAHATAAAWGKTPVRCADTPGFIVNRVARPFYAEAFRVYEERAADPATLDAVLRESGGFRMGPFELTDLIGQDVNEAVTRSVWESFFRDPKFTPSLAQRRLVESGLHGRKSGRGWYAHGERAEPPTPHTAPPGPAPARVAVHGDLGPAAALCALMEEAGLTVVRAGSPGGPDPSGRSGSSGETRPAGPAHGYLELPGSVRLALTDGGTATGRRAATEAAAPAAGGGGGAFVPPPVDVVFDLALDYRTATRIALAPAAGAAPGAVEAAAGLFQALGKQVSVIGDVPGLIVARTVAMLVDFAADAAGRGVAAAADVDTAMRLGVNYPRGPLEWGDALGAAWVRAVLDRLHHAYPTGRYAPSPWLLRRAAAGENLLES</sequence>
<feature type="domain" description="3-hydroxyacyl-CoA dehydrogenase NAD binding" evidence="6">
    <location>
        <begin position="49"/>
        <end position="226"/>
    </location>
</feature>
<evidence type="ECO:0000256" key="1">
    <source>
        <dbReference type="ARBA" id="ARBA00005086"/>
    </source>
</evidence>
<dbReference type="Proteomes" id="UP000695264">
    <property type="component" value="Unassembled WGS sequence"/>
</dbReference>
<comment type="caution">
    <text evidence="8">The sequence shown here is derived from an EMBL/GenBank/DDBJ whole genome shotgun (WGS) entry which is preliminary data.</text>
</comment>
<dbReference type="SUPFAM" id="SSF51735">
    <property type="entry name" value="NAD(P)-binding Rossmann-fold domains"/>
    <property type="match status" value="1"/>
</dbReference>
<accession>A0ABX1BNI9</accession>
<evidence type="ECO:0000259" key="6">
    <source>
        <dbReference type="Pfam" id="PF02737"/>
    </source>
</evidence>
<dbReference type="NCBIfam" id="NF006124">
    <property type="entry name" value="PRK08268.1"/>
    <property type="match status" value="1"/>
</dbReference>
<dbReference type="InterPro" id="IPR006108">
    <property type="entry name" value="3HC_DH_C"/>
</dbReference>
<feature type="compositionally biased region" description="Low complexity" evidence="4">
    <location>
        <begin position="12"/>
        <end position="25"/>
    </location>
</feature>
<feature type="compositionally biased region" description="Pro residues" evidence="4">
    <location>
        <begin position="332"/>
        <end position="343"/>
    </location>
</feature>
<evidence type="ECO:0000313" key="9">
    <source>
        <dbReference type="Proteomes" id="UP000695264"/>
    </source>
</evidence>
<dbReference type="Gene3D" id="1.10.1040.50">
    <property type="match status" value="1"/>
</dbReference>
<dbReference type="Pfam" id="PF00725">
    <property type="entry name" value="3HCDH"/>
    <property type="match status" value="2"/>
</dbReference>
<evidence type="ECO:0000256" key="3">
    <source>
        <dbReference type="ARBA" id="ARBA00023002"/>
    </source>
</evidence>
<dbReference type="PANTHER" id="PTHR48075:SF5">
    <property type="entry name" value="3-HYDROXYBUTYRYL-COA DEHYDROGENASE"/>
    <property type="match status" value="1"/>
</dbReference>
<keyword evidence="3 8" id="KW-0560">Oxidoreductase</keyword>
<dbReference type="InterPro" id="IPR013328">
    <property type="entry name" value="6PGD_dom2"/>
</dbReference>
<dbReference type="InterPro" id="IPR006176">
    <property type="entry name" value="3-OHacyl-CoA_DH_NAD-bd"/>
</dbReference>
<reference evidence="8 9" key="1">
    <citation type="submission" date="2020-03" db="EMBL/GenBank/DDBJ databases">
        <title>WGS of actinomycetes isolated from Thailand.</title>
        <authorList>
            <person name="Thawai C."/>
        </authorList>
    </citation>
    <scope>NUCLEOTIDE SEQUENCE [LARGE SCALE GENOMIC DNA]</scope>
    <source>
        <strain evidence="8 9">PLAI 1-29</strain>
    </source>
</reference>
<proteinExistence type="inferred from homology"/>
<dbReference type="InterPro" id="IPR036291">
    <property type="entry name" value="NAD(P)-bd_dom_sf"/>
</dbReference>
<feature type="domain" description="3-hydroxybutyryl-CoA dehydrogenase reduced Rossmann-fold" evidence="7">
    <location>
        <begin position="445"/>
        <end position="493"/>
    </location>
</feature>
<evidence type="ECO:0000259" key="5">
    <source>
        <dbReference type="Pfam" id="PF00725"/>
    </source>
</evidence>
<feature type="region of interest" description="Disordered" evidence="4">
    <location>
        <begin position="311"/>
        <end position="349"/>
    </location>
</feature>
<name>A0ABX1BNI9_9ACTN</name>
<dbReference type="InterPro" id="IPR041040">
    <property type="entry name" value="3HCDH_RFF"/>
</dbReference>
<evidence type="ECO:0000259" key="7">
    <source>
        <dbReference type="Pfam" id="PF18321"/>
    </source>
</evidence>
<feature type="domain" description="3-hydroxyacyl-CoA dehydrogenase C-terminal" evidence="5">
    <location>
        <begin position="229"/>
        <end position="325"/>
    </location>
</feature>
<evidence type="ECO:0000256" key="4">
    <source>
        <dbReference type="SAM" id="MobiDB-lite"/>
    </source>
</evidence>
<protein>
    <submittedName>
        <fullName evidence="8">3-hydroxyacyl-CoA dehydrogenase</fullName>
        <ecNumber evidence="8">1.1.1.35</ecNumber>
    </submittedName>
</protein>
<dbReference type="PANTHER" id="PTHR48075">
    <property type="entry name" value="3-HYDROXYACYL-COA DEHYDROGENASE FAMILY PROTEIN"/>
    <property type="match status" value="1"/>
</dbReference>
<comment type="pathway">
    <text evidence="1">Lipid metabolism; butanoate metabolism.</text>
</comment>
<dbReference type="EC" id="1.1.1.35" evidence="8"/>
<comment type="similarity">
    <text evidence="2">Belongs to the 3-hydroxyacyl-CoA dehydrogenase family.</text>
</comment>
<feature type="region of interest" description="Disordered" evidence="4">
    <location>
        <begin position="371"/>
        <end position="401"/>
    </location>
</feature>
<feature type="compositionally biased region" description="Pro residues" evidence="4">
    <location>
        <begin position="1"/>
        <end position="11"/>
    </location>
</feature>
<dbReference type="GO" id="GO:0003857">
    <property type="term" value="F:(3S)-3-hydroxyacyl-CoA dehydrogenase (NAD+) activity"/>
    <property type="evidence" value="ECO:0007669"/>
    <property type="project" value="UniProtKB-EC"/>
</dbReference>
<dbReference type="SUPFAM" id="SSF48179">
    <property type="entry name" value="6-phosphogluconate dehydrogenase C-terminal domain-like"/>
    <property type="match status" value="2"/>
</dbReference>
<dbReference type="RefSeq" id="WP_168099878.1">
    <property type="nucleotide sequence ID" value="NZ_JAATEN010000001.1"/>
</dbReference>